<dbReference type="OrthoDB" id="9802028at2"/>
<dbReference type="Gene3D" id="3.40.250.10">
    <property type="entry name" value="Rhodanese-like domain"/>
    <property type="match status" value="1"/>
</dbReference>
<dbReference type="Gene3D" id="3.50.50.60">
    <property type="entry name" value="FAD/NAD(P)-binding domain"/>
    <property type="match status" value="2"/>
</dbReference>
<dbReference type="PRINTS" id="PR00411">
    <property type="entry name" value="PNDRDTASEI"/>
</dbReference>
<dbReference type="InterPro" id="IPR004099">
    <property type="entry name" value="Pyr_nucl-diS_OxRdtase_dimer"/>
</dbReference>
<dbReference type="InterPro" id="IPR027396">
    <property type="entry name" value="DsrEFH-like"/>
</dbReference>
<reference evidence="8 9" key="1">
    <citation type="submission" date="2014-08" db="EMBL/GenBank/DDBJ databases">
        <title>Comparative genomics of the Paenibacillus odorifer group.</title>
        <authorList>
            <person name="den Bakker H.C."/>
            <person name="Tsai Y.-C."/>
            <person name="Martin N."/>
            <person name="Korlach J."/>
            <person name="Wiedmann M."/>
        </authorList>
    </citation>
    <scope>NUCLEOTIDE SEQUENCE [LARGE SCALE GENOMIC DNA]</scope>
    <source>
        <strain evidence="8 9">DSM 1735</strain>
    </source>
</reference>
<dbReference type="InterPro" id="IPR001763">
    <property type="entry name" value="Rhodanese-like_dom"/>
</dbReference>
<evidence type="ECO:0000256" key="6">
    <source>
        <dbReference type="ARBA" id="ARBA00023284"/>
    </source>
</evidence>
<dbReference type="SMART" id="SM00450">
    <property type="entry name" value="RHOD"/>
    <property type="match status" value="1"/>
</dbReference>
<dbReference type="SUPFAM" id="SSF55424">
    <property type="entry name" value="FAD/NAD-linked reductases, dimerisation (C-terminal) domain"/>
    <property type="match status" value="1"/>
</dbReference>
<dbReference type="Pfam" id="PF02852">
    <property type="entry name" value="Pyr_redox_dim"/>
    <property type="match status" value="1"/>
</dbReference>
<dbReference type="InterPro" id="IPR036188">
    <property type="entry name" value="FAD/NAD-bd_sf"/>
</dbReference>
<dbReference type="STRING" id="44251.PDUR_11040"/>
<dbReference type="PANTHER" id="PTHR43429">
    <property type="entry name" value="PYRIDINE NUCLEOTIDE-DISULFIDE OXIDOREDUCTASE DOMAIN-CONTAINING"/>
    <property type="match status" value="1"/>
</dbReference>
<evidence type="ECO:0000256" key="3">
    <source>
        <dbReference type="ARBA" id="ARBA00022630"/>
    </source>
</evidence>
<dbReference type="PROSITE" id="PS01148">
    <property type="entry name" value="UPF0033"/>
    <property type="match status" value="1"/>
</dbReference>
<comment type="cofactor">
    <cofactor evidence="1">
        <name>FAD</name>
        <dbReference type="ChEBI" id="CHEBI:57692"/>
    </cofactor>
</comment>
<evidence type="ECO:0000256" key="1">
    <source>
        <dbReference type="ARBA" id="ARBA00001974"/>
    </source>
</evidence>
<dbReference type="SUPFAM" id="SSF75169">
    <property type="entry name" value="DsrEFH-like"/>
    <property type="match status" value="1"/>
</dbReference>
<name>A0A089ITV4_PAEDU</name>
<dbReference type="SUPFAM" id="SSF52821">
    <property type="entry name" value="Rhodanese/Cell cycle control phosphatase"/>
    <property type="match status" value="1"/>
</dbReference>
<evidence type="ECO:0000313" key="9">
    <source>
        <dbReference type="Proteomes" id="UP000029409"/>
    </source>
</evidence>
<dbReference type="Pfam" id="PF13686">
    <property type="entry name" value="DrsE_2"/>
    <property type="match status" value="1"/>
</dbReference>
<organism evidence="8 9">
    <name type="scientific">Paenibacillus durus</name>
    <name type="common">Paenibacillus azotofixans</name>
    <dbReference type="NCBI Taxonomy" id="44251"/>
    <lineage>
        <taxon>Bacteria</taxon>
        <taxon>Bacillati</taxon>
        <taxon>Bacillota</taxon>
        <taxon>Bacilli</taxon>
        <taxon>Bacillales</taxon>
        <taxon>Paenibacillaceae</taxon>
        <taxon>Paenibacillus</taxon>
    </lineage>
</organism>
<evidence type="ECO:0000259" key="7">
    <source>
        <dbReference type="PROSITE" id="PS50206"/>
    </source>
</evidence>
<dbReference type="eggNOG" id="COG2210">
    <property type="taxonomic scope" value="Bacteria"/>
</dbReference>
<dbReference type="eggNOG" id="COG0607">
    <property type="taxonomic scope" value="Bacteria"/>
</dbReference>
<evidence type="ECO:0000313" key="8">
    <source>
        <dbReference type="EMBL" id="AIQ12389.1"/>
    </source>
</evidence>
<dbReference type="Pfam" id="PF01206">
    <property type="entry name" value="TusA"/>
    <property type="match status" value="1"/>
</dbReference>
<dbReference type="KEGG" id="pdu:PDUR_11040"/>
<dbReference type="Proteomes" id="UP000029409">
    <property type="component" value="Chromosome"/>
</dbReference>
<dbReference type="InterPro" id="IPR036873">
    <property type="entry name" value="Rhodanese-like_dom_sf"/>
</dbReference>
<protein>
    <submittedName>
        <fullName evidence="8">Pyridine nucleotide-disulfide oxidoreductase</fullName>
    </submittedName>
</protein>
<dbReference type="Gene3D" id="3.40.1260.10">
    <property type="entry name" value="DsrEFH-like"/>
    <property type="match status" value="1"/>
</dbReference>
<evidence type="ECO:0000256" key="5">
    <source>
        <dbReference type="ARBA" id="ARBA00023002"/>
    </source>
</evidence>
<dbReference type="InterPro" id="IPR036868">
    <property type="entry name" value="TusA-like_sf"/>
</dbReference>
<dbReference type="PROSITE" id="PS50206">
    <property type="entry name" value="RHODANESE_3"/>
    <property type="match status" value="1"/>
</dbReference>
<dbReference type="SUPFAM" id="SSF64307">
    <property type="entry name" value="SirA-like"/>
    <property type="match status" value="1"/>
</dbReference>
<dbReference type="Pfam" id="PF00581">
    <property type="entry name" value="Rhodanese"/>
    <property type="match status" value="1"/>
</dbReference>
<keyword evidence="3" id="KW-0285">Flavoprotein</keyword>
<dbReference type="InterPro" id="IPR023753">
    <property type="entry name" value="FAD/NAD-binding_dom"/>
</dbReference>
<sequence>MGRTIVIVGGVAGGASAAARLRRWNEEDHIIMFERGEHVSFANCGLPYYIGGAIESRDKLFVQTAQGIRERFNIDVRPLSEVTEIDRSAKTIAYRSMLTGEWGTQAYDILVLSPGAKPMVPDIPGIGEAGNLFTLRNIHDTDRIKTFVDENRPKHATVIGAGFIGLEMAENLREKGLNVTVVDRGDQLLHPFDPEMAVLIERHMELNSVEVLLQTEVDAIELNGRLIHLKSGRVLETDLIILAIGVTPENELARNSGLELGIRGAIRVNEQLQTSDPAIYAVGDAIEVKDRVHGYETLVPLAWGANRQGRLVADHINGQDIFYKGSLGTAIIKTFSLTAGITGNNEKTLKRLGIPYQAVHIHPQSHAGYYPGASPIALKLLFDKDTGAIFGAQAVGADGVDKRIDVIATAIRGGMKAYELADIELAYAPPYSSAKDPVNMAGYVASNISEGLVETMQWHEVDDFVQKGGTLIDVRDEAERMAGFIPGSIPIPLNALRSRLGELPTNGEIAVSCQVGLRGYIAARMLVQHGFKVSNVDGGYRTYASMVADNSRPAPPNDSFIQPVDNASPAANTVHTERAEAEAPVGTEKTIQVDACGLQCPGPILKVYETMQDLAEGQRLEITATDFGFAPDIEQWCQSMGHTLESVNIESGKVKALICKGTKKQGILTGEGAAKLSADGTTMVVFSGDLDKAIASFIIASGAAAMGNKVTMFFTFWGLNLLRKPEAPRLKKSGMEKMFGMMLPKGTKDLPLSKMNMGGLGAKMIRSVMRRKNVDSLEKLIENAAKSGVRMIACTMSMDIMGIRREELIDGIDFAGVASYIGAAGNSGTNLFI</sequence>
<dbReference type="RefSeq" id="WP_042206245.1">
    <property type="nucleotide sequence ID" value="NZ_CP009288.1"/>
</dbReference>
<dbReference type="SUPFAM" id="SSF51905">
    <property type="entry name" value="FAD/NAD(P)-binding domain"/>
    <property type="match status" value="1"/>
</dbReference>
<dbReference type="NCBIfam" id="NF010037">
    <property type="entry name" value="PRK13512.1"/>
    <property type="match status" value="1"/>
</dbReference>
<comment type="similarity">
    <text evidence="2">Belongs to the class-III pyridine nucleotide-disulfide oxidoreductase family.</text>
</comment>
<dbReference type="InterPro" id="IPR032836">
    <property type="entry name" value="DsrE2-like"/>
</dbReference>
<dbReference type="Gene3D" id="3.30.110.40">
    <property type="entry name" value="TusA-like domain"/>
    <property type="match status" value="1"/>
</dbReference>
<dbReference type="eggNOG" id="COG0446">
    <property type="taxonomic scope" value="Bacteria"/>
</dbReference>
<dbReference type="InterPro" id="IPR001455">
    <property type="entry name" value="TusA-like"/>
</dbReference>
<keyword evidence="4" id="KW-0274">FAD</keyword>
<dbReference type="PANTHER" id="PTHR43429:SF1">
    <property type="entry name" value="NAD(P)H SULFUR OXIDOREDUCTASE (COA-DEPENDENT)"/>
    <property type="match status" value="1"/>
</dbReference>
<keyword evidence="6" id="KW-0676">Redox-active center</keyword>
<dbReference type="EMBL" id="CP009288">
    <property type="protein sequence ID" value="AIQ12389.1"/>
    <property type="molecule type" value="Genomic_DNA"/>
</dbReference>
<gene>
    <name evidence="8" type="ORF">PDUR_11040</name>
</gene>
<evidence type="ECO:0000256" key="4">
    <source>
        <dbReference type="ARBA" id="ARBA00022827"/>
    </source>
</evidence>
<dbReference type="Pfam" id="PF07992">
    <property type="entry name" value="Pyr_redox_2"/>
    <property type="match status" value="1"/>
</dbReference>
<dbReference type="InterPro" id="IPR016156">
    <property type="entry name" value="FAD/NAD-linked_Rdtase_dimer_sf"/>
</dbReference>
<accession>A0A089ITV4</accession>
<dbReference type="PRINTS" id="PR00368">
    <property type="entry name" value="FADPNR"/>
</dbReference>
<keyword evidence="9" id="KW-1185">Reference proteome</keyword>
<dbReference type="InterPro" id="IPR050260">
    <property type="entry name" value="FAD-bd_OxRdtase"/>
</dbReference>
<keyword evidence="5" id="KW-0560">Oxidoreductase</keyword>
<proteinExistence type="inferred from homology"/>
<feature type="domain" description="Rhodanese" evidence="7">
    <location>
        <begin position="465"/>
        <end position="552"/>
    </location>
</feature>
<dbReference type="CDD" id="cd01524">
    <property type="entry name" value="RHOD_Pyr_redox"/>
    <property type="match status" value="1"/>
</dbReference>
<dbReference type="AlphaFoldDB" id="A0A089ITV4"/>
<dbReference type="GO" id="GO:0016491">
    <property type="term" value="F:oxidoreductase activity"/>
    <property type="evidence" value="ECO:0007669"/>
    <property type="project" value="UniProtKB-KW"/>
</dbReference>
<evidence type="ECO:0000256" key="2">
    <source>
        <dbReference type="ARBA" id="ARBA00009130"/>
    </source>
</evidence>